<dbReference type="AlphaFoldDB" id="A0A4S5BSA0"/>
<dbReference type="CDD" id="cd00340">
    <property type="entry name" value="GSH_Peroxidase"/>
    <property type="match status" value="1"/>
</dbReference>
<dbReference type="Pfam" id="PF00255">
    <property type="entry name" value="GSHPx"/>
    <property type="match status" value="1"/>
</dbReference>
<comment type="caution">
    <text evidence="6">The sequence shown here is derived from an EMBL/GenBank/DDBJ whole genome shotgun (WGS) entry which is preliminary data.</text>
</comment>
<organism evidence="6 7">
    <name type="scientific">Lampropedia aestuarii</name>
    <dbReference type="NCBI Taxonomy" id="2562762"/>
    <lineage>
        <taxon>Bacteria</taxon>
        <taxon>Pseudomonadati</taxon>
        <taxon>Pseudomonadota</taxon>
        <taxon>Betaproteobacteria</taxon>
        <taxon>Burkholderiales</taxon>
        <taxon>Comamonadaceae</taxon>
        <taxon>Lampropedia</taxon>
    </lineage>
</organism>
<dbReference type="Proteomes" id="UP000306236">
    <property type="component" value="Unassembled WGS sequence"/>
</dbReference>
<sequence length="170" mass="18935">MSARSANPEATSVFDFTVTHRNGEAYALRAHQGQVLLIVNTASQCGFTPQLAGLEQLWQNYRQAGLVVLGFPCNQFRRQEPLDNAGIASFCKRNYGVTFPVMDKLDVNGAGADPLFQWLGQQQRGLFGNRRIQWNFTKFLLNRQGQVLARYAPLTKPEHLAGAVETALHS</sequence>
<evidence type="ECO:0000313" key="7">
    <source>
        <dbReference type="Proteomes" id="UP000306236"/>
    </source>
</evidence>
<dbReference type="PANTHER" id="PTHR11592">
    <property type="entry name" value="GLUTATHIONE PEROXIDASE"/>
    <property type="match status" value="1"/>
</dbReference>
<dbReference type="RefSeq" id="WP_136406678.1">
    <property type="nucleotide sequence ID" value="NZ_JARXRQ010000021.1"/>
</dbReference>
<feature type="active site" evidence="4">
    <location>
        <position position="45"/>
    </location>
</feature>
<evidence type="ECO:0000256" key="4">
    <source>
        <dbReference type="PIRSR" id="PIRSR000303-1"/>
    </source>
</evidence>
<evidence type="ECO:0000256" key="5">
    <source>
        <dbReference type="RuleBase" id="RU000499"/>
    </source>
</evidence>
<comment type="similarity">
    <text evidence="1 5">Belongs to the glutathione peroxidase family.</text>
</comment>
<protein>
    <recommendedName>
        <fullName evidence="5">Glutathione peroxidase</fullName>
    </recommendedName>
</protein>
<dbReference type="PIRSF" id="PIRSF000303">
    <property type="entry name" value="Glutathion_perox"/>
    <property type="match status" value="1"/>
</dbReference>
<dbReference type="FunFam" id="3.40.30.10:FF:000010">
    <property type="entry name" value="Glutathione peroxidase"/>
    <property type="match status" value="1"/>
</dbReference>
<dbReference type="SUPFAM" id="SSF52833">
    <property type="entry name" value="Thioredoxin-like"/>
    <property type="match status" value="1"/>
</dbReference>
<gene>
    <name evidence="6" type="ORF">E8K88_10770</name>
</gene>
<dbReference type="GO" id="GO:0004601">
    <property type="term" value="F:peroxidase activity"/>
    <property type="evidence" value="ECO:0007669"/>
    <property type="project" value="UniProtKB-KW"/>
</dbReference>
<evidence type="ECO:0000313" key="6">
    <source>
        <dbReference type="EMBL" id="THJ32768.1"/>
    </source>
</evidence>
<dbReference type="InterPro" id="IPR029759">
    <property type="entry name" value="GPX_AS"/>
</dbReference>
<dbReference type="GO" id="GO:0034599">
    <property type="term" value="P:cellular response to oxidative stress"/>
    <property type="evidence" value="ECO:0007669"/>
    <property type="project" value="TreeGrafter"/>
</dbReference>
<dbReference type="OrthoDB" id="9785502at2"/>
<dbReference type="PROSITE" id="PS00460">
    <property type="entry name" value="GLUTATHIONE_PEROXID_1"/>
    <property type="match status" value="1"/>
</dbReference>
<dbReference type="PROSITE" id="PS51355">
    <property type="entry name" value="GLUTATHIONE_PEROXID_3"/>
    <property type="match status" value="1"/>
</dbReference>
<dbReference type="InterPro" id="IPR036249">
    <property type="entry name" value="Thioredoxin-like_sf"/>
</dbReference>
<evidence type="ECO:0000256" key="2">
    <source>
        <dbReference type="ARBA" id="ARBA00022559"/>
    </source>
</evidence>
<keyword evidence="2 5" id="KW-0575">Peroxidase</keyword>
<dbReference type="PANTHER" id="PTHR11592:SF78">
    <property type="entry name" value="GLUTATHIONE PEROXIDASE"/>
    <property type="match status" value="1"/>
</dbReference>
<proteinExistence type="inferred from homology"/>
<evidence type="ECO:0000256" key="3">
    <source>
        <dbReference type="ARBA" id="ARBA00023002"/>
    </source>
</evidence>
<dbReference type="Gene3D" id="3.40.30.10">
    <property type="entry name" value="Glutaredoxin"/>
    <property type="match status" value="1"/>
</dbReference>
<dbReference type="PRINTS" id="PR01011">
    <property type="entry name" value="GLUTPROXDASE"/>
</dbReference>
<name>A0A4S5BSA0_9BURK</name>
<accession>A0A4S5BSA0</accession>
<dbReference type="InterPro" id="IPR000889">
    <property type="entry name" value="Glutathione_peroxidase"/>
</dbReference>
<evidence type="ECO:0000256" key="1">
    <source>
        <dbReference type="ARBA" id="ARBA00006926"/>
    </source>
</evidence>
<dbReference type="PROSITE" id="PS00763">
    <property type="entry name" value="GLUTATHIONE_PEROXID_2"/>
    <property type="match status" value="1"/>
</dbReference>
<reference evidence="6 7" key="1">
    <citation type="submission" date="2019-04" db="EMBL/GenBank/DDBJ databases">
        <title>Lampropedia sp YIM MLB12 draf genome.</title>
        <authorList>
            <person name="Wang Y.-X."/>
        </authorList>
    </citation>
    <scope>NUCLEOTIDE SEQUENCE [LARGE SCALE GENOMIC DNA]</scope>
    <source>
        <strain evidence="6 7">YIM MLB12</strain>
    </source>
</reference>
<dbReference type="EMBL" id="SSWX01000013">
    <property type="protein sequence ID" value="THJ32768.1"/>
    <property type="molecule type" value="Genomic_DNA"/>
</dbReference>
<keyword evidence="7" id="KW-1185">Reference proteome</keyword>
<keyword evidence="3 5" id="KW-0560">Oxidoreductase</keyword>
<dbReference type="InterPro" id="IPR029760">
    <property type="entry name" value="GPX_CS"/>
</dbReference>